<evidence type="ECO:0000313" key="2">
    <source>
        <dbReference type="Proteomes" id="UP000812287"/>
    </source>
</evidence>
<reference evidence="1" key="1">
    <citation type="submission" date="2020-11" db="EMBL/GenBank/DDBJ databases">
        <title>Adaptations for nitrogen fixation in a non-lichenized fungal sporocarp promotes dispersal by wood-feeding termites.</title>
        <authorList>
            <consortium name="DOE Joint Genome Institute"/>
            <person name="Koch R.A."/>
            <person name="Yoon G."/>
            <person name="Arayal U."/>
            <person name="Lail K."/>
            <person name="Amirebrahimi M."/>
            <person name="Labutti K."/>
            <person name="Lipzen A."/>
            <person name="Riley R."/>
            <person name="Barry K."/>
            <person name="Henrissat B."/>
            <person name="Grigoriev I.V."/>
            <person name="Herr J.R."/>
            <person name="Aime M.C."/>
        </authorList>
    </citation>
    <scope>NUCLEOTIDE SEQUENCE</scope>
    <source>
        <strain evidence="1">MCA 3950</strain>
    </source>
</reference>
<evidence type="ECO:0000313" key="1">
    <source>
        <dbReference type="EMBL" id="KAG7441795.1"/>
    </source>
</evidence>
<protein>
    <submittedName>
        <fullName evidence="1">Uncharacterized protein</fullName>
    </submittedName>
</protein>
<dbReference type="AlphaFoldDB" id="A0A9P7VK37"/>
<sequence length="262" mass="29366">MSTRKPLYRLADPKTGTAIFFPEIRQGRHLSYDPPLSEDLMCTRLWTPRRVQCGVALEPYRWVQERGIAGNTRSCSNGQAGIHSNATRDRGGTGPCQCSQRNLHFETLDAKVTSDSPLNPSILSSIVYVHLSVRGWFLYHLGPKRFQRSPPDFDGKVQLSHKVRPRVPVMSTGRVSMRRVPEDILGVLGISTLDLEQVGAGDVHASISTPLDLRQRFWGRGPAFLKPMKAYMYVFVELTSIAYTSSPMTEATDTILSPFFLQ</sequence>
<name>A0A9P7VK37_9AGAR</name>
<keyword evidence="2" id="KW-1185">Reference proteome</keyword>
<accession>A0A9P7VK37</accession>
<proteinExistence type="predicted"/>
<gene>
    <name evidence="1" type="ORF">BT62DRAFT_1011088</name>
</gene>
<dbReference type="RefSeq" id="XP_043035295.1">
    <property type="nucleotide sequence ID" value="XM_043177735.1"/>
</dbReference>
<dbReference type="Proteomes" id="UP000812287">
    <property type="component" value="Unassembled WGS sequence"/>
</dbReference>
<dbReference type="GeneID" id="66100022"/>
<comment type="caution">
    <text evidence="1">The sequence shown here is derived from an EMBL/GenBank/DDBJ whole genome shotgun (WGS) entry which is preliminary data.</text>
</comment>
<organism evidence="1 2">
    <name type="scientific">Guyanagaster necrorhizus</name>
    <dbReference type="NCBI Taxonomy" id="856835"/>
    <lineage>
        <taxon>Eukaryota</taxon>
        <taxon>Fungi</taxon>
        <taxon>Dikarya</taxon>
        <taxon>Basidiomycota</taxon>
        <taxon>Agaricomycotina</taxon>
        <taxon>Agaricomycetes</taxon>
        <taxon>Agaricomycetidae</taxon>
        <taxon>Agaricales</taxon>
        <taxon>Marasmiineae</taxon>
        <taxon>Physalacriaceae</taxon>
        <taxon>Guyanagaster</taxon>
    </lineage>
</organism>
<dbReference type="EMBL" id="MU250556">
    <property type="protein sequence ID" value="KAG7441795.1"/>
    <property type="molecule type" value="Genomic_DNA"/>
</dbReference>